<name>H0EI60_GLAL7</name>
<proteinExistence type="predicted"/>
<dbReference type="HOGENOM" id="CLU_1885977_0_0_1"/>
<reference evidence="2 3" key="1">
    <citation type="journal article" date="2012" name="Eukaryot. Cell">
        <title>Genome sequence of the fungus Glarea lozoyensis: the first genome sequence of a species from the Helotiaceae family.</title>
        <authorList>
            <person name="Youssar L."/>
            <person name="Gruening B.A."/>
            <person name="Erxleben A."/>
            <person name="Guenther S."/>
            <person name="Huettel W."/>
        </authorList>
    </citation>
    <scope>NUCLEOTIDE SEQUENCE [LARGE SCALE GENOMIC DNA]</scope>
    <source>
        <strain evidence="3">ATCC 74030 / MF5533</strain>
    </source>
</reference>
<dbReference type="Proteomes" id="UP000005446">
    <property type="component" value="Unassembled WGS sequence"/>
</dbReference>
<keyword evidence="1" id="KW-1133">Transmembrane helix</keyword>
<dbReference type="OrthoDB" id="2985014at2759"/>
<keyword evidence="1" id="KW-0472">Membrane</keyword>
<gene>
    <name evidence="2" type="ORF">M7I_2210</name>
</gene>
<feature type="transmembrane region" description="Helical" evidence="1">
    <location>
        <begin position="56"/>
        <end position="84"/>
    </location>
</feature>
<sequence length="135" mass="13991">MSVINRGDGPTDISPAEGLAVPEKGLVRELAQVPTSVSVAESQGAREVTIRQVGPLVLVLTGATFLNGAALTIPTAMGILGHTIPPGRVKNYSFAFYSGGAPMGQILGNLLALRIGLCIPLIYNFAVPPAGNIWK</sequence>
<keyword evidence="3" id="KW-1185">Reference proteome</keyword>
<dbReference type="EMBL" id="AGUE01000044">
    <property type="protein sequence ID" value="EHL01853.1"/>
    <property type="molecule type" value="Genomic_DNA"/>
</dbReference>
<evidence type="ECO:0000313" key="3">
    <source>
        <dbReference type="Proteomes" id="UP000005446"/>
    </source>
</evidence>
<comment type="caution">
    <text evidence="2">The sequence shown here is derived from an EMBL/GenBank/DDBJ whole genome shotgun (WGS) entry which is preliminary data.</text>
</comment>
<keyword evidence="1" id="KW-0812">Transmembrane</keyword>
<dbReference type="AlphaFoldDB" id="H0EI60"/>
<dbReference type="InParanoid" id="H0EI60"/>
<feature type="transmembrane region" description="Helical" evidence="1">
    <location>
        <begin position="104"/>
        <end position="126"/>
    </location>
</feature>
<evidence type="ECO:0000256" key="1">
    <source>
        <dbReference type="SAM" id="Phobius"/>
    </source>
</evidence>
<accession>H0EI60</accession>
<evidence type="ECO:0000313" key="2">
    <source>
        <dbReference type="EMBL" id="EHL01853.1"/>
    </source>
</evidence>
<protein>
    <submittedName>
        <fullName evidence="2">Uncharacterized protein</fullName>
    </submittedName>
</protein>
<organism evidence="2 3">
    <name type="scientific">Glarea lozoyensis (strain ATCC 74030 / MF5533)</name>
    <dbReference type="NCBI Taxonomy" id="1104152"/>
    <lineage>
        <taxon>Eukaryota</taxon>
        <taxon>Fungi</taxon>
        <taxon>Dikarya</taxon>
        <taxon>Ascomycota</taxon>
        <taxon>Pezizomycotina</taxon>
        <taxon>Leotiomycetes</taxon>
        <taxon>Helotiales</taxon>
        <taxon>Helotiaceae</taxon>
        <taxon>Glarea</taxon>
    </lineage>
</organism>